<evidence type="ECO:0000313" key="3">
    <source>
        <dbReference type="EMBL" id="BDI20075.1"/>
    </source>
</evidence>
<name>A0ABM7ZA03_NOSCO</name>
<dbReference type="Gene3D" id="2.10.260.10">
    <property type="match status" value="1"/>
</dbReference>
<accession>A0ABM7ZA03</accession>
<proteinExistence type="predicted"/>
<evidence type="ECO:0000313" key="4">
    <source>
        <dbReference type="Proteomes" id="UP001055453"/>
    </source>
</evidence>
<gene>
    <name evidence="3" type="ORF">ANSO36C_58770</name>
</gene>
<reference evidence="3" key="1">
    <citation type="submission" date="2022-04" db="EMBL/GenBank/DDBJ databases">
        <title>Complete genome sequence of a cyanobacterium, Nostoc sp. SO-36, isolated in Antarctica.</title>
        <authorList>
            <person name="Kanesaki Y."/>
            <person name="Effendi D."/>
            <person name="Sakamoto T."/>
            <person name="Ohtani S."/>
            <person name="Awai K."/>
        </authorList>
    </citation>
    <scope>NUCLEOTIDE SEQUENCE</scope>
    <source>
        <strain evidence="3">SO-36</strain>
    </source>
</reference>
<dbReference type="InterPro" id="IPR037914">
    <property type="entry name" value="SpoVT-AbrB_sf"/>
</dbReference>
<dbReference type="EMBL" id="AP025732">
    <property type="protein sequence ID" value="BDI20075.1"/>
    <property type="molecule type" value="Genomic_DNA"/>
</dbReference>
<dbReference type="Pfam" id="PF04014">
    <property type="entry name" value="MazE_antitoxin"/>
    <property type="match status" value="1"/>
</dbReference>
<dbReference type="PROSITE" id="PS51740">
    <property type="entry name" value="SPOVT_ABRB"/>
    <property type="match status" value="1"/>
</dbReference>
<evidence type="ECO:0000259" key="2">
    <source>
        <dbReference type="PROSITE" id="PS51740"/>
    </source>
</evidence>
<dbReference type="Proteomes" id="UP001055453">
    <property type="component" value="Chromosome"/>
</dbReference>
<dbReference type="InterPro" id="IPR007159">
    <property type="entry name" value="SpoVT-AbrB_dom"/>
</dbReference>
<organism evidence="3 4">
    <name type="scientific">Nostoc cf. commune SO-36</name>
    <dbReference type="NCBI Taxonomy" id="449208"/>
    <lineage>
        <taxon>Bacteria</taxon>
        <taxon>Bacillati</taxon>
        <taxon>Cyanobacteriota</taxon>
        <taxon>Cyanophyceae</taxon>
        <taxon>Nostocales</taxon>
        <taxon>Nostocaceae</taxon>
        <taxon>Nostoc</taxon>
    </lineage>
</organism>
<keyword evidence="1" id="KW-0238">DNA-binding</keyword>
<dbReference type="SUPFAM" id="SSF89447">
    <property type="entry name" value="AbrB/MazE/MraZ-like"/>
    <property type="match status" value="1"/>
</dbReference>
<feature type="domain" description="SpoVT-AbrB" evidence="2">
    <location>
        <begin position="4"/>
        <end position="49"/>
    </location>
</feature>
<dbReference type="SMART" id="SM00966">
    <property type="entry name" value="SpoVT_AbrB"/>
    <property type="match status" value="1"/>
</dbReference>
<dbReference type="RefSeq" id="WP_251957562.1">
    <property type="nucleotide sequence ID" value="NZ_AP025732.1"/>
</dbReference>
<evidence type="ECO:0000256" key="1">
    <source>
        <dbReference type="PROSITE-ProRule" id="PRU01076"/>
    </source>
</evidence>
<keyword evidence="4" id="KW-1185">Reference proteome</keyword>
<sequence length="83" mass="9441">MNNKHIMRMTPDGQITIPPEIREVLNISPDVELAFEIEGDHLYLKKMQPTDKISTWIDIMRGCAAGNLTTDQIMTLTRSDDNP</sequence>
<protein>
    <recommendedName>
        <fullName evidence="2">SpoVT-AbrB domain-containing protein</fullName>
    </recommendedName>
</protein>